<organism evidence="2 3">
    <name type="scientific">Novacetimonas maltaceti</name>
    <dbReference type="NCBI Taxonomy" id="1203393"/>
    <lineage>
        <taxon>Bacteria</taxon>
        <taxon>Pseudomonadati</taxon>
        <taxon>Pseudomonadota</taxon>
        <taxon>Alphaproteobacteria</taxon>
        <taxon>Acetobacterales</taxon>
        <taxon>Acetobacteraceae</taxon>
        <taxon>Novacetimonas</taxon>
    </lineage>
</organism>
<sequence>MRICSFPFLSEHSGTSFNARSGHAARVAMMVATVLLPAAVAHAATYPAPLLPPNSTAQAWGVNARIEHTAHDCTVHATIDQQRFTAQMPQMIAAGIFSARLTPDLIRSTPHYLMNTLQTDISPGFVHALFTQTNAPARCHFIWDYVAPGPSGAPVSHPMLSFDVTHATHDRIDWPHLKFGDMAGHEDAVSVDHIFDAQVNQETLDITMALAHDGTDMDAPP</sequence>
<dbReference type="EMBL" id="POTC01000011">
    <property type="protein sequence ID" value="POF63169.1"/>
    <property type="molecule type" value="Genomic_DNA"/>
</dbReference>
<feature type="chain" id="PRO_5015566074" evidence="1">
    <location>
        <begin position="44"/>
        <end position="221"/>
    </location>
</feature>
<dbReference type="Proteomes" id="UP000237344">
    <property type="component" value="Unassembled WGS sequence"/>
</dbReference>
<name>A0A2S3W2S7_9PROT</name>
<dbReference type="AlphaFoldDB" id="A0A2S3W2S7"/>
<dbReference type="OrthoDB" id="7281570at2"/>
<keyword evidence="3" id="KW-1185">Reference proteome</keyword>
<gene>
    <name evidence="2" type="ORF">KMAL_12540</name>
</gene>
<evidence type="ECO:0000313" key="2">
    <source>
        <dbReference type="EMBL" id="POF63169.1"/>
    </source>
</evidence>
<keyword evidence="1" id="KW-0732">Signal</keyword>
<reference evidence="2 3" key="1">
    <citation type="submission" date="2018-01" db="EMBL/GenBank/DDBJ databases">
        <title>Draft Genome Sequence of Komagataeibacter maltaceti LMG 1529, a Vinegar Producing Acetic Acid Bacterium Isolated from Malt Vinegar Brewery Acetifiers.</title>
        <authorList>
            <person name="Zhang Q."/>
            <person name="Hollensteiner J."/>
            <person name="Poehlein A."/>
            <person name="Daniel R."/>
        </authorList>
    </citation>
    <scope>NUCLEOTIDE SEQUENCE [LARGE SCALE GENOMIC DNA]</scope>
    <source>
        <strain evidence="2 3">LMG 1529</strain>
    </source>
</reference>
<evidence type="ECO:0000256" key="1">
    <source>
        <dbReference type="SAM" id="SignalP"/>
    </source>
</evidence>
<protein>
    <submittedName>
        <fullName evidence="2">Uncharacterized protein</fullName>
    </submittedName>
</protein>
<comment type="caution">
    <text evidence="2">The sequence shown here is derived from an EMBL/GenBank/DDBJ whole genome shotgun (WGS) entry which is preliminary data.</text>
</comment>
<dbReference type="RefSeq" id="WP_110094879.1">
    <property type="nucleotide sequence ID" value="NZ_NKUE01000007.1"/>
</dbReference>
<proteinExistence type="predicted"/>
<feature type="signal peptide" evidence="1">
    <location>
        <begin position="1"/>
        <end position="43"/>
    </location>
</feature>
<evidence type="ECO:0000313" key="3">
    <source>
        <dbReference type="Proteomes" id="UP000237344"/>
    </source>
</evidence>
<accession>A0A2S3W2S7</accession>